<feature type="coiled-coil region" evidence="1">
    <location>
        <begin position="39"/>
        <end position="69"/>
    </location>
</feature>
<evidence type="ECO:0000313" key="2">
    <source>
        <dbReference type="EMBL" id="OMJ68489.1"/>
    </source>
</evidence>
<keyword evidence="3" id="KW-1185">Reference proteome</keyword>
<organism evidence="2 3">
    <name type="scientific">Stentor coeruleus</name>
    <dbReference type="NCBI Taxonomy" id="5963"/>
    <lineage>
        <taxon>Eukaryota</taxon>
        <taxon>Sar</taxon>
        <taxon>Alveolata</taxon>
        <taxon>Ciliophora</taxon>
        <taxon>Postciliodesmatophora</taxon>
        <taxon>Heterotrichea</taxon>
        <taxon>Heterotrichida</taxon>
        <taxon>Stentoridae</taxon>
        <taxon>Stentor</taxon>
    </lineage>
</organism>
<dbReference type="EMBL" id="MPUH01001322">
    <property type="protein sequence ID" value="OMJ68489.1"/>
    <property type="molecule type" value="Genomic_DNA"/>
</dbReference>
<evidence type="ECO:0000313" key="3">
    <source>
        <dbReference type="Proteomes" id="UP000187209"/>
    </source>
</evidence>
<accession>A0A1R2AVC4</accession>
<reference evidence="2 3" key="1">
    <citation type="submission" date="2016-11" db="EMBL/GenBank/DDBJ databases">
        <title>The macronuclear genome of Stentor coeruleus: a giant cell with tiny introns.</title>
        <authorList>
            <person name="Slabodnick M."/>
            <person name="Ruby J.G."/>
            <person name="Reiff S.B."/>
            <person name="Swart E.C."/>
            <person name="Gosai S."/>
            <person name="Prabakaran S."/>
            <person name="Witkowska E."/>
            <person name="Larue G.E."/>
            <person name="Fisher S."/>
            <person name="Freeman R.M."/>
            <person name="Gunawardena J."/>
            <person name="Chu W."/>
            <person name="Stover N.A."/>
            <person name="Gregory B.D."/>
            <person name="Nowacki M."/>
            <person name="Derisi J."/>
            <person name="Roy S.W."/>
            <person name="Marshall W.F."/>
            <person name="Sood P."/>
        </authorList>
    </citation>
    <scope>NUCLEOTIDE SEQUENCE [LARGE SCALE GENOMIC DNA]</scope>
    <source>
        <strain evidence="2">WM001</strain>
    </source>
</reference>
<name>A0A1R2AVC4_9CILI</name>
<gene>
    <name evidence="2" type="ORF">SteCoe_34029</name>
</gene>
<dbReference type="AlphaFoldDB" id="A0A1R2AVC4"/>
<keyword evidence="1" id="KW-0175">Coiled coil</keyword>
<proteinExistence type="predicted"/>
<comment type="caution">
    <text evidence="2">The sequence shown here is derived from an EMBL/GenBank/DDBJ whole genome shotgun (WGS) entry which is preliminary data.</text>
</comment>
<protein>
    <submittedName>
        <fullName evidence="2">Uncharacterized protein</fullName>
    </submittedName>
</protein>
<dbReference type="Proteomes" id="UP000187209">
    <property type="component" value="Unassembled WGS sequence"/>
</dbReference>
<sequence>MVEHLEIQNTLELIEKIQHLNSIAGTSCNELLQTVQSMIEKIRKNNTLIESLVEEMKNNQAVIEDYQKKNRTSYIVDEEGFTSLKQKKDAFNN</sequence>
<evidence type="ECO:0000256" key="1">
    <source>
        <dbReference type="SAM" id="Coils"/>
    </source>
</evidence>